<evidence type="ECO:0000256" key="2">
    <source>
        <dbReference type="SAM" id="SignalP"/>
    </source>
</evidence>
<protein>
    <submittedName>
        <fullName evidence="3">Uncharacterized protein</fullName>
    </submittedName>
</protein>
<evidence type="ECO:0000313" key="4">
    <source>
        <dbReference type="Proteomes" id="UP001153954"/>
    </source>
</evidence>
<gene>
    <name evidence="3" type="ORF">EEDITHA_LOCUS21235</name>
</gene>
<feature type="chain" id="PRO_5043347731" evidence="2">
    <location>
        <begin position="23"/>
        <end position="158"/>
    </location>
</feature>
<comment type="caution">
    <text evidence="3">The sequence shown here is derived from an EMBL/GenBank/DDBJ whole genome shotgun (WGS) entry which is preliminary data.</text>
</comment>
<organism evidence="3 4">
    <name type="scientific">Euphydryas editha</name>
    <name type="common">Edith's checkerspot</name>
    <dbReference type="NCBI Taxonomy" id="104508"/>
    <lineage>
        <taxon>Eukaryota</taxon>
        <taxon>Metazoa</taxon>
        <taxon>Ecdysozoa</taxon>
        <taxon>Arthropoda</taxon>
        <taxon>Hexapoda</taxon>
        <taxon>Insecta</taxon>
        <taxon>Pterygota</taxon>
        <taxon>Neoptera</taxon>
        <taxon>Endopterygota</taxon>
        <taxon>Lepidoptera</taxon>
        <taxon>Glossata</taxon>
        <taxon>Ditrysia</taxon>
        <taxon>Papilionoidea</taxon>
        <taxon>Nymphalidae</taxon>
        <taxon>Nymphalinae</taxon>
        <taxon>Euphydryas</taxon>
    </lineage>
</organism>
<dbReference type="Proteomes" id="UP001153954">
    <property type="component" value="Unassembled WGS sequence"/>
</dbReference>
<evidence type="ECO:0000313" key="3">
    <source>
        <dbReference type="EMBL" id="CAH2107182.1"/>
    </source>
</evidence>
<dbReference type="EMBL" id="CAKOGL010000030">
    <property type="protein sequence ID" value="CAH2107182.1"/>
    <property type="molecule type" value="Genomic_DNA"/>
</dbReference>
<dbReference type="AlphaFoldDB" id="A0AAU9VAI7"/>
<feature type="signal peptide" evidence="2">
    <location>
        <begin position="1"/>
        <end position="22"/>
    </location>
</feature>
<proteinExistence type="predicted"/>
<keyword evidence="2" id="KW-0732">Signal</keyword>
<accession>A0AAU9VAI7</accession>
<name>A0AAU9VAI7_EUPED</name>
<keyword evidence="4" id="KW-1185">Reference proteome</keyword>
<evidence type="ECO:0000256" key="1">
    <source>
        <dbReference type="SAM" id="MobiDB-lite"/>
    </source>
</evidence>
<reference evidence="3" key="1">
    <citation type="submission" date="2022-03" db="EMBL/GenBank/DDBJ databases">
        <authorList>
            <person name="Tunstrom K."/>
        </authorList>
    </citation>
    <scope>NUCLEOTIDE SEQUENCE</scope>
</reference>
<feature type="region of interest" description="Disordered" evidence="1">
    <location>
        <begin position="41"/>
        <end position="60"/>
    </location>
</feature>
<sequence length="158" mass="18285">MIRVVVLVVVLVIGAEVDEAKCEPSTLQAILNSEYYLGSGHGQSNAGNNKHKEHTLSEEESKIVQDVFSPDFYEPNIILDYRYLKTGGRGYARSDGGQILILPKRNQMPNIHNDYDTLIEYLRLKRLNEMNKYWRIDSHRTSKGHHDSDRYVEQNEDY</sequence>